<accession>A0A9D2R3X5</accession>
<comment type="cofactor">
    <cofactor evidence="1">
        <name>pyridoxal 5'-phosphate</name>
        <dbReference type="ChEBI" id="CHEBI:597326"/>
    </cofactor>
</comment>
<comment type="caution">
    <text evidence="5">The sequence shown here is derived from an EMBL/GenBank/DDBJ whole genome shotgun (WGS) entry which is preliminary data.</text>
</comment>
<dbReference type="GO" id="GO:0006520">
    <property type="term" value="P:amino acid metabolic process"/>
    <property type="evidence" value="ECO:0007669"/>
    <property type="project" value="InterPro"/>
</dbReference>
<evidence type="ECO:0000259" key="4">
    <source>
        <dbReference type="Pfam" id="PF01212"/>
    </source>
</evidence>
<feature type="domain" description="Aromatic amino acid beta-eliminating lyase/threonine aldolase" evidence="4">
    <location>
        <begin position="30"/>
        <end position="221"/>
    </location>
</feature>
<comment type="similarity">
    <text evidence="2">Belongs to the threonine aldolase family.</text>
</comment>
<dbReference type="SUPFAM" id="SSF53383">
    <property type="entry name" value="PLP-dependent transferases"/>
    <property type="match status" value="1"/>
</dbReference>
<dbReference type="PANTHER" id="PTHR48097">
    <property type="entry name" value="L-THREONINE ALDOLASE-RELATED"/>
    <property type="match status" value="1"/>
</dbReference>
<reference evidence="5" key="1">
    <citation type="journal article" date="2021" name="PeerJ">
        <title>Extensive microbial diversity within the chicken gut microbiome revealed by metagenomics and culture.</title>
        <authorList>
            <person name="Gilroy R."/>
            <person name="Ravi A."/>
            <person name="Getino M."/>
            <person name="Pursley I."/>
            <person name="Horton D.L."/>
            <person name="Alikhan N.F."/>
            <person name="Baker D."/>
            <person name="Gharbi K."/>
            <person name="Hall N."/>
            <person name="Watson M."/>
            <person name="Adriaenssens E.M."/>
            <person name="Foster-Nyarko E."/>
            <person name="Jarju S."/>
            <person name="Secka A."/>
            <person name="Antonio M."/>
            <person name="Oren A."/>
            <person name="Chaudhuri R.R."/>
            <person name="La Ragione R."/>
            <person name="Hildebrand F."/>
            <person name="Pallen M.J."/>
        </authorList>
    </citation>
    <scope>NUCLEOTIDE SEQUENCE</scope>
    <source>
        <strain evidence="5">ChiGjej3B3-11674</strain>
    </source>
</reference>
<proteinExistence type="inferred from homology"/>
<keyword evidence="3" id="KW-0663">Pyridoxal phosphate</keyword>
<dbReference type="Gene3D" id="3.90.1150.10">
    <property type="entry name" value="Aspartate Aminotransferase, domain 1"/>
    <property type="match status" value="1"/>
</dbReference>
<dbReference type="InterPro" id="IPR015422">
    <property type="entry name" value="PyrdxlP-dep_Trfase_small"/>
</dbReference>
<dbReference type="AlphaFoldDB" id="A0A9D2R3X5"/>
<dbReference type="InterPro" id="IPR015424">
    <property type="entry name" value="PyrdxlP-dep_Trfase"/>
</dbReference>
<dbReference type="GO" id="GO:0016829">
    <property type="term" value="F:lyase activity"/>
    <property type="evidence" value="ECO:0007669"/>
    <property type="project" value="InterPro"/>
</dbReference>
<dbReference type="EMBL" id="DWUV01000054">
    <property type="protein sequence ID" value="HJD33427.1"/>
    <property type="molecule type" value="Genomic_DNA"/>
</dbReference>
<evidence type="ECO:0000313" key="5">
    <source>
        <dbReference type="EMBL" id="HJD33427.1"/>
    </source>
</evidence>
<dbReference type="InterPro" id="IPR001597">
    <property type="entry name" value="ArAA_b-elim_lyase/Thr_aldolase"/>
</dbReference>
<dbReference type="Gene3D" id="3.40.640.10">
    <property type="entry name" value="Type I PLP-dependent aspartate aminotransferase-like (Major domain)"/>
    <property type="match status" value="1"/>
</dbReference>
<dbReference type="Pfam" id="PF01212">
    <property type="entry name" value="Beta_elim_lyase"/>
    <property type="match status" value="1"/>
</dbReference>
<dbReference type="InterPro" id="IPR015421">
    <property type="entry name" value="PyrdxlP-dep_Trfase_major"/>
</dbReference>
<name>A0A9D2R3X5_9FIRM</name>
<dbReference type="PANTHER" id="PTHR48097:SF5">
    <property type="entry name" value="LOW SPECIFICITY L-THREONINE ALDOLASE"/>
    <property type="match status" value="1"/>
</dbReference>
<protein>
    <submittedName>
        <fullName evidence="5">Low specificity L-threonine aldolase</fullName>
    </submittedName>
</protein>
<evidence type="ECO:0000256" key="2">
    <source>
        <dbReference type="ARBA" id="ARBA00006966"/>
    </source>
</evidence>
<sequence length="341" mass="37660">MLVFENDYSEGAHDKVLKRLLETNMEQLPGYGTDPYCASAAEKIRKACGCPEAEICFLTGGTQTNQIVISTMLKPYEGVIAAETGHVSSHEAGAIECSGHKVLVLPQEDGKISADALSGYLRSFYEDENHEHMVFPGMVYISHPTEYGTLYTKGELAELSAICAQYGIPLYMDGARLGYGLAAEGTDVTLKDVAEYCDVFYIGGTKAGALCGEAAVFTKGNMPPRFMTMVKQRGALLAKGRLLGVQFDALFTDGLYLEISRNAIVTADRLKQILKEKGYRFYIDSPTNQVFVILENGKMEQLKKDVVFSFWEKKDEDHTVVRFATSWATRMEDVEKLAALL</sequence>
<dbReference type="Proteomes" id="UP000823897">
    <property type="component" value="Unassembled WGS sequence"/>
</dbReference>
<reference evidence="5" key="2">
    <citation type="submission" date="2021-04" db="EMBL/GenBank/DDBJ databases">
        <authorList>
            <person name="Gilroy R."/>
        </authorList>
    </citation>
    <scope>NUCLEOTIDE SEQUENCE</scope>
    <source>
        <strain evidence="5">ChiGjej3B3-11674</strain>
    </source>
</reference>
<evidence type="ECO:0000313" key="6">
    <source>
        <dbReference type="Proteomes" id="UP000823897"/>
    </source>
</evidence>
<organism evidence="5 6">
    <name type="scientific">Candidatus Mediterraneibacter tabaqchaliae</name>
    <dbReference type="NCBI Taxonomy" id="2838689"/>
    <lineage>
        <taxon>Bacteria</taxon>
        <taxon>Bacillati</taxon>
        <taxon>Bacillota</taxon>
        <taxon>Clostridia</taxon>
        <taxon>Lachnospirales</taxon>
        <taxon>Lachnospiraceae</taxon>
        <taxon>Mediterraneibacter</taxon>
    </lineage>
</organism>
<evidence type="ECO:0000256" key="1">
    <source>
        <dbReference type="ARBA" id="ARBA00001933"/>
    </source>
</evidence>
<evidence type="ECO:0000256" key="3">
    <source>
        <dbReference type="ARBA" id="ARBA00022898"/>
    </source>
</evidence>
<gene>
    <name evidence="5" type="ORF">H9911_02655</name>
</gene>